<evidence type="ECO:0000256" key="1">
    <source>
        <dbReference type="ARBA" id="ARBA00010928"/>
    </source>
</evidence>
<evidence type="ECO:0000313" key="5">
    <source>
        <dbReference type="EMBL" id="CCG47434.1"/>
    </source>
</evidence>
<dbReference type="PANTHER" id="PTHR22604:SF105">
    <property type="entry name" value="TRANS-1,2-DIHYDROBENZENE-1,2-DIOL DEHYDROGENASE"/>
    <property type="match status" value="1"/>
</dbReference>
<sequence length="321" mass="36078">MKWGIMSAANIAKKIVIPAIQRAENAEIEAIASLSGNAEETSTSFDIPKTYDTYEELLADEEVEAVYIPLPNHLHKEWTLKAARAGKHVLCEKPAALYRADVEEMIETCNENGVYFLEAFMYQFHPQHQRVKELIQEGHIGDVQLIKPSFSFKLDPSNYNIRLDADKGGGALWDLGCYGVHSALNLISEPVKDWAVSSSLHPTNKVDTTTLATLTLANDVKVAIDCSFDMVFRDEYQVVGSEGLIHVHHAYRPDAKDHVGKITLTKANGDVSTYEETGDQYRLQVETFMNAISNQESLQPYHEATKTYLDIVEKLQEDMRK</sequence>
<dbReference type="PANTHER" id="PTHR22604">
    <property type="entry name" value="OXIDOREDUCTASES"/>
    <property type="match status" value="1"/>
</dbReference>
<dbReference type="InterPro" id="IPR050984">
    <property type="entry name" value="Gfo/Idh/MocA_domain"/>
</dbReference>
<dbReference type="Pfam" id="PF01408">
    <property type="entry name" value="GFO_IDH_MocA"/>
    <property type="match status" value="1"/>
</dbReference>
<organism evidence="5 6">
    <name type="scientific">Halobacillus halophilus (strain ATCC 35676 / DSM 2266 / JCM 20832 / KCTC 3685 / LMG 17431 / NBRC 102448 / NCIMB 2269)</name>
    <name type="common">Sporosarcina halophila</name>
    <dbReference type="NCBI Taxonomy" id="866895"/>
    <lineage>
        <taxon>Bacteria</taxon>
        <taxon>Bacillati</taxon>
        <taxon>Bacillota</taxon>
        <taxon>Bacilli</taxon>
        <taxon>Bacillales</taxon>
        <taxon>Bacillaceae</taxon>
        <taxon>Halobacillus</taxon>
    </lineage>
</organism>
<evidence type="ECO:0000256" key="2">
    <source>
        <dbReference type="ARBA" id="ARBA00023002"/>
    </source>
</evidence>
<dbReference type="GO" id="GO:0016491">
    <property type="term" value="F:oxidoreductase activity"/>
    <property type="evidence" value="ECO:0007669"/>
    <property type="project" value="UniProtKB-KW"/>
</dbReference>
<gene>
    <name evidence="5" type="ordered locus">HBHAL_5097</name>
</gene>
<evidence type="ECO:0000259" key="4">
    <source>
        <dbReference type="Pfam" id="PF22725"/>
    </source>
</evidence>
<accession>I0JTG2</accession>
<dbReference type="InterPro" id="IPR055170">
    <property type="entry name" value="GFO_IDH_MocA-like_dom"/>
</dbReference>
<dbReference type="EMBL" id="HE717023">
    <property type="protein sequence ID" value="CCG47434.1"/>
    <property type="molecule type" value="Genomic_DNA"/>
</dbReference>
<dbReference type="InterPro" id="IPR036291">
    <property type="entry name" value="NAD(P)-bd_dom_sf"/>
</dbReference>
<dbReference type="HOGENOM" id="CLU_023194_5_0_9"/>
<reference evidence="5 6" key="1">
    <citation type="journal article" date="2013" name="Environ. Microbiol.">
        <title>Chloride and organic osmolytes: a hybrid strategy to cope with elevated salinities by the moderately halophilic, chloride-dependent bacterium Halobacillus halophilus.</title>
        <authorList>
            <person name="Saum S.H."/>
            <person name="Pfeiffer F."/>
            <person name="Palm P."/>
            <person name="Rampp M."/>
            <person name="Schuster S.C."/>
            <person name="Muller V."/>
            <person name="Oesterhelt D."/>
        </authorList>
    </citation>
    <scope>NUCLEOTIDE SEQUENCE [LARGE SCALE GENOMIC DNA]</scope>
    <source>
        <strain evidence="6">ATCC 35676 / DSM 2266 / JCM 20832 / KCTC 3685 / LMG 17431 / NBRC 102448 / NCIMB 2269</strain>
    </source>
</reference>
<dbReference type="GO" id="GO:0000166">
    <property type="term" value="F:nucleotide binding"/>
    <property type="evidence" value="ECO:0007669"/>
    <property type="project" value="InterPro"/>
</dbReference>
<dbReference type="RefSeq" id="WP_014645316.1">
    <property type="nucleotide sequence ID" value="NC_017668.1"/>
</dbReference>
<dbReference type="KEGG" id="hhd:HBHAL_5097"/>
<protein>
    <submittedName>
        <fullName evidence="5">Oxidoreductase</fullName>
    </submittedName>
</protein>
<dbReference type="PATRIC" id="fig|866895.3.peg.4136"/>
<evidence type="ECO:0000313" key="6">
    <source>
        <dbReference type="Proteomes" id="UP000007397"/>
    </source>
</evidence>
<feature type="domain" description="GFO/IDH/MocA-like oxidoreductase" evidence="4">
    <location>
        <begin position="128"/>
        <end position="245"/>
    </location>
</feature>
<evidence type="ECO:0000259" key="3">
    <source>
        <dbReference type="Pfam" id="PF01408"/>
    </source>
</evidence>
<dbReference type="eggNOG" id="COG0673">
    <property type="taxonomic scope" value="Bacteria"/>
</dbReference>
<dbReference type="AlphaFoldDB" id="I0JTG2"/>
<feature type="domain" description="Gfo/Idh/MocA-like oxidoreductase N-terminal" evidence="3">
    <location>
        <begin position="2"/>
        <end position="116"/>
    </location>
</feature>
<dbReference type="SUPFAM" id="SSF51735">
    <property type="entry name" value="NAD(P)-binding Rossmann-fold domains"/>
    <property type="match status" value="1"/>
</dbReference>
<dbReference type="InterPro" id="IPR000683">
    <property type="entry name" value="Gfo/Idh/MocA-like_OxRdtase_N"/>
</dbReference>
<dbReference type="STRING" id="866895.HBHAL_5097"/>
<keyword evidence="2" id="KW-0560">Oxidoreductase</keyword>
<dbReference type="Gene3D" id="3.30.360.10">
    <property type="entry name" value="Dihydrodipicolinate Reductase, domain 2"/>
    <property type="match status" value="1"/>
</dbReference>
<proteinExistence type="inferred from homology"/>
<dbReference type="Proteomes" id="UP000007397">
    <property type="component" value="Chromosome"/>
</dbReference>
<keyword evidence="6" id="KW-1185">Reference proteome</keyword>
<comment type="similarity">
    <text evidence="1">Belongs to the Gfo/Idh/MocA family.</text>
</comment>
<dbReference type="SUPFAM" id="SSF55347">
    <property type="entry name" value="Glyceraldehyde-3-phosphate dehydrogenase-like, C-terminal domain"/>
    <property type="match status" value="1"/>
</dbReference>
<dbReference type="Pfam" id="PF22725">
    <property type="entry name" value="GFO_IDH_MocA_C3"/>
    <property type="match status" value="1"/>
</dbReference>
<name>I0JTG2_HALH3</name>
<dbReference type="Gene3D" id="3.40.50.720">
    <property type="entry name" value="NAD(P)-binding Rossmann-like Domain"/>
    <property type="match status" value="1"/>
</dbReference>